<name>A0A699ZWS4_HAELA</name>
<feature type="chain" id="PRO_5025347805" evidence="1">
    <location>
        <begin position="19"/>
        <end position="185"/>
    </location>
</feature>
<feature type="non-terminal residue" evidence="2">
    <location>
        <position position="185"/>
    </location>
</feature>
<evidence type="ECO:0000256" key="1">
    <source>
        <dbReference type="SAM" id="SignalP"/>
    </source>
</evidence>
<accession>A0A699ZWS4</accession>
<evidence type="ECO:0000313" key="2">
    <source>
        <dbReference type="EMBL" id="GFH23186.1"/>
    </source>
</evidence>
<keyword evidence="3" id="KW-1185">Reference proteome</keyword>
<gene>
    <name evidence="2" type="ORF">HaLaN_20764</name>
</gene>
<keyword evidence="1" id="KW-0732">Signal</keyword>
<dbReference type="InterPro" id="IPR025048">
    <property type="entry name" value="DUF3987"/>
</dbReference>
<sequence>MAGLPVLALAAAVLGCAAFVSLNRHSIEKVNPCLWAVIAAPPGSGKTPAMSLVMKSLSLVQHGIAKGQEIAGVPELRRVSFLSGTGLLDELFHSTSRSHLLAADELATFVNNLGRYGSTPAAASGDHATMLSVASGARMGLRAQAHNSIVTACHHAWQPYQLTICWHTLRLAQLYDCLPAVLELR</sequence>
<feature type="signal peptide" evidence="1">
    <location>
        <begin position="1"/>
        <end position="18"/>
    </location>
</feature>
<evidence type="ECO:0000313" key="3">
    <source>
        <dbReference type="Proteomes" id="UP000485058"/>
    </source>
</evidence>
<organism evidence="2 3">
    <name type="scientific">Haematococcus lacustris</name>
    <name type="common">Green alga</name>
    <name type="synonym">Haematococcus pluvialis</name>
    <dbReference type="NCBI Taxonomy" id="44745"/>
    <lineage>
        <taxon>Eukaryota</taxon>
        <taxon>Viridiplantae</taxon>
        <taxon>Chlorophyta</taxon>
        <taxon>core chlorophytes</taxon>
        <taxon>Chlorophyceae</taxon>
        <taxon>CS clade</taxon>
        <taxon>Chlamydomonadales</taxon>
        <taxon>Haematococcaceae</taxon>
        <taxon>Haematococcus</taxon>
    </lineage>
</organism>
<dbReference type="EMBL" id="BLLF01002211">
    <property type="protein sequence ID" value="GFH23186.1"/>
    <property type="molecule type" value="Genomic_DNA"/>
</dbReference>
<comment type="caution">
    <text evidence="2">The sequence shown here is derived from an EMBL/GenBank/DDBJ whole genome shotgun (WGS) entry which is preliminary data.</text>
</comment>
<dbReference type="Proteomes" id="UP000485058">
    <property type="component" value="Unassembled WGS sequence"/>
</dbReference>
<protein>
    <submittedName>
        <fullName evidence="2">Uncharacterized protein</fullName>
    </submittedName>
</protein>
<dbReference type="AlphaFoldDB" id="A0A699ZWS4"/>
<reference evidence="2 3" key="1">
    <citation type="submission" date="2020-02" db="EMBL/GenBank/DDBJ databases">
        <title>Draft genome sequence of Haematococcus lacustris strain NIES-144.</title>
        <authorList>
            <person name="Morimoto D."/>
            <person name="Nakagawa S."/>
            <person name="Yoshida T."/>
            <person name="Sawayama S."/>
        </authorList>
    </citation>
    <scope>NUCLEOTIDE SEQUENCE [LARGE SCALE GENOMIC DNA]</scope>
    <source>
        <strain evidence="2 3">NIES-144</strain>
    </source>
</reference>
<dbReference type="Pfam" id="PF13148">
    <property type="entry name" value="DUF3987"/>
    <property type="match status" value="1"/>
</dbReference>
<proteinExistence type="predicted"/>